<dbReference type="AlphaFoldDB" id="A0A1M4XKD9"/>
<evidence type="ECO:0000313" key="3">
    <source>
        <dbReference type="Proteomes" id="UP000184346"/>
    </source>
</evidence>
<dbReference type="InterPro" id="IPR021736">
    <property type="entry name" value="DUF3305"/>
</dbReference>
<organism evidence="2 3">
    <name type="scientific">Modicisalibacter ilicicola DSM 19980</name>
    <dbReference type="NCBI Taxonomy" id="1121942"/>
    <lineage>
        <taxon>Bacteria</taxon>
        <taxon>Pseudomonadati</taxon>
        <taxon>Pseudomonadota</taxon>
        <taxon>Gammaproteobacteria</taxon>
        <taxon>Oceanospirillales</taxon>
        <taxon>Halomonadaceae</taxon>
        <taxon>Modicisalibacter</taxon>
    </lineage>
</organism>
<dbReference type="OrthoDB" id="5586738at2"/>
<dbReference type="RefSeq" id="WP_072821301.1">
    <property type="nucleotide sequence ID" value="NZ_FQUJ01000005.1"/>
</dbReference>
<feature type="region of interest" description="Disordered" evidence="1">
    <location>
        <begin position="122"/>
        <end position="142"/>
    </location>
</feature>
<dbReference type="Pfam" id="PF11749">
    <property type="entry name" value="DUF3305"/>
    <property type="match status" value="1"/>
</dbReference>
<evidence type="ECO:0000256" key="1">
    <source>
        <dbReference type="SAM" id="MobiDB-lite"/>
    </source>
</evidence>
<name>A0A1M4XKD9_9GAMM</name>
<gene>
    <name evidence="2" type="ORF">SAMN02745148_01492</name>
</gene>
<reference evidence="2 3" key="1">
    <citation type="submission" date="2016-11" db="EMBL/GenBank/DDBJ databases">
        <authorList>
            <person name="Jaros S."/>
            <person name="Januszkiewicz K."/>
            <person name="Wedrychowicz H."/>
        </authorList>
    </citation>
    <scope>NUCLEOTIDE SEQUENCE [LARGE SCALE GENOMIC DNA]</scope>
    <source>
        <strain evidence="2 3">DSM 19980</strain>
    </source>
</reference>
<evidence type="ECO:0008006" key="4">
    <source>
        <dbReference type="Google" id="ProtNLM"/>
    </source>
</evidence>
<protein>
    <recommendedName>
        <fullName evidence="4">DUF3305 domain-containing protein</fullName>
    </recommendedName>
</protein>
<dbReference type="Proteomes" id="UP000184346">
    <property type="component" value="Unassembled WGS sequence"/>
</dbReference>
<dbReference type="EMBL" id="FQUJ01000005">
    <property type="protein sequence ID" value="SHE93975.1"/>
    <property type="molecule type" value="Genomic_DNA"/>
</dbReference>
<keyword evidence="3" id="KW-1185">Reference proteome</keyword>
<dbReference type="STRING" id="1121942.SAMN02745148_01492"/>
<evidence type="ECO:0000313" key="2">
    <source>
        <dbReference type="EMBL" id="SHE93975.1"/>
    </source>
</evidence>
<proteinExistence type="predicted"/>
<accession>A0A1M4XKD9</accession>
<sequence>MTSASLRTLSLRLEDEQRTVKGFTSTQWHVAMLEPGDNGPHAVDLQLYMTERAAYRHNLNAERPRLFVRCSERQGAASPEAITASQEVAAGWMDGDWLVLDTSMPLAIQAWIEAYLVRHGEAPDEGRKKKRKGAGRARGDQA</sequence>